<organism evidence="1 2">
    <name type="scientific">Avena sativa</name>
    <name type="common">Oat</name>
    <dbReference type="NCBI Taxonomy" id="4498"/>
    <lineage>
        <taxon>Eukaryota</taxon>
        <taxon>Viridiplantae</taxon>
        <taxon>Streptophyta</taxon>
        <taxon>Embryophyta</taxon>
        <taxon>Tracheophyta</taxon>
        <taxon>Spermatophyta</taxon>
        <taxon>Magnoliopsida</taxon>
        <taxon>Liliopsida</taxon>
        <taxon>Poales</taxon>
        <taxon>Poaceae</taxon>
        <taxon>BOP clade</taxon>
        <taxon>Pooideae</taxon>
        <taxon>Poodae</taxon>
        <taxon>Poeae</taxon>
        <taxon>Poeae Chloroplast Group 1 (Aveneae type)</taxon>
        <taxon>Aveninae</taxon>
        <taxon>Avena</taxon>
    </lineage>
</organism>
<evidence type="ECO:0000313" key="1">
    <source>
        <dbReference type="EnsemblPlants" id="AVESA.00010b.r2.3AG0416180.1.CDS.1"/>
    </source>
</evidence>
<dbReference type="EnsemblPlants" id="AVESA.00010b.r2.3AG0416180.1">
    <property type="protein sequence ID" value="AVESA.00010b.r2.3AG0416180.1.CDS.1"/>
    <property type="gene ID" value="AVESA.00010b.r2.3AG0416180"/>
</dbReference>
<keyword evidence="2" id="KW-1185">Reference proteome</keyword>
<protein>
    <submittedName>
        <fullName evidence="1">Uncharacterized protein</fullName>
    </submittedName>
</protein>
<sequence>MSSTAPAAAAADTPSVEEVEAKTDGYMIKPQSLAPSLDTSTWPLLLKNYDRLNVRTGHYTPLPCGHSPLKRPIAEYLRYGIINLDKPSNPSSHEVVAWIKRLLRVEKTGHSGTLDPKVTGNLIVCVDRATRLVKSQQGAGKEYVGIVRFHAAVPDKTAVVRALESLTGAVFQRPPLISAVKRQLRVRTIYESKVLHHDPERHLAVFWISCEAGTYVRTLCVHLGLLLGVGAHMQELRRVRSGILGEENNMMTMHDVMDAMWALDNHKDESYIRRVVMPLERILTSYKRLVVKDSAVNAICYGAKLMIPGLLRFENDIDVGEEVVLMTTKGEAIAIGIAEMPTAVMATCDHGAVAKIKRVVMDRDTYPRKWGLGPVALKKKKMIAEGLLDKHGKPTESTPAEWLRNVVLPTGGDAVIASIAAAPEPEKVKVEQDEVASVDVKEKKKKKKKKNTDEEEVAADEGRKRQIDEDDVSASTPAKKIKVEEATDAVEGEKSEKKKKKKKDKGEPGSAGLEAVKEEKVDLSDEEKGSSEKKKKKKKKSKEASVAVDQDSAPDGAAAEGEKSDKKKEKKKKKNRDTEEAQ</sequence>
<accession>A0ACD5VBT2</accession>
<reference evidence="1" key="1">
    <citation type="submission" date="2021-05" db="EMBL/GenBank/DDBJ databases">
        <authorList>
            <person name="Scholz U."/>
            <person name="Mascher M."/>
            <person name="Fiebig A."/>
        </authorList>
    </citation>
    <scope>NUCLEOTIDE SEQUENCE [LARGE SCALE GENOMIC DNA]</scope>
</reference>
<evidence type="ECO:0000313" key="2">
    <source>
        <dbReference type="Proteomes" id="UP001732700"/>
    </source>
</evidence>
<dbReference type="Proteomes" id="UP001732700">
    <property type="component" value="Chromosome 3A"/>
</dbReference>
<name>A0ACD5VBT2_AVESA</name>
<proteinExistence type="predicted"/>
<reference evidence="1" key="2">
    <citation type="submission" date="2025-09" db="UniProtKB">
        <authorList>
            <consortium name="EnsemblPlants"/>
        </authorList>
    </citation>
    <scope>IDENTIFICATION</scope>
</reference>